<dbReference type="Gene3D" id="3.40.50.300">
    <property type="entry name" value="P-loop containing nucleotide triphosphate hydrolases"/>
    <property type="match status" value="1"/>
</dbReference>
<proteinExistence type="predicted"/>
<gene>
    <name evidence="3" type="ORF">K402DRAFT_447838</name>
</gene>
<evidence type="ECO:0000259" key="1">
    <source>
        <dbReference type="Pfam" id="PF00931"/>
    </source>
</evidence>
<evidence type="ECO:0000313" key="4">
    <source>
        <dbReference type="Proteomes" id="UP000800041"/>
    </source>
</evidence>
<protein>
    <submittedName>
        <fullName evidence="3">Kinesin light chain</fullName>
    </submittedName>
</protein>
<dbReference type="SUPFAM" id="SSF48452">
    <property type="entry name" value="TPR-like"/>
    <property type="match status" value="1"/>
</dbReference>
<dbReference type="GO" id="GO:0043531">
    <property type="term" value="F:ADP binding"/>
    <property type="evidence" value="ECO:0007669"/>
    <property type="project" value="InterPro"/>
</dbReference>
<dbReference type="PANTHER" id="PTHR46082">
    <property type="entry name" value="ATP/GTP-BINDING PROTEIN-RELATED"/>
    <property type="match status" value="1"/>
</dbReference>
<dbReference type="OrthoDB" id="20872at2759"/>
<dbReference type="Proteomes" id="UP000800041">
    <property type="component" value="Unassembled WGS sequence"/>
</dbReference>
<feature type="domain" description="Nucleoside phosphorylase" evidence="2">
    <location>
        <begin position="11"/>
        <end position="284"/>
    </location>
</feature>
<evidence type="ECO:0000259" key="2">
    <source>
        <dbReference type="Pfam" id="PF01048"/>
    </source>
</evidence>
<dbReference type="InterPro" id="IPR035994">
    <property type="entry name" value="Nucleoside_phosphorylase_sf"/>
</dbReference>
<dbReference type="SUPFAM" id="SSF52540">
    <property type="entry name" value="P-loop containing nucleoside triphosphate hydrolases"/>
    <property type="match status" value="1"/>
</dbReference>
<dbReference type="Pfam" id="PF13374">
    <property type="entry name" value="TPR_10"/>
    <property type="match status" value="1"/>
</dbReference>
<dbReference type="InterPro" id="IPR000845">
    <property type="entry name" value="Nucleoside_phosphorylase_d"/>
</dbReference>
<dbReference type="Pfam" id="PF01048">
    <property type="entry name" value="PNP_UDP_1"/>
    <property type="match status" value="1"/>
</dbReference>
<dbReference type="EMBL" id="ML977170">
    <property type="protein sequence ID" value="KAF1984075.1"/>
    <property type="molecule type" value="Genomic_DNA"/>
</dbReference>
<dbReference type="Gene3D" id="3.40.50.1580">
    <property type="entry name" value="Nucleoside phosphorylase domain"/>
    <property type="match status" value="1"/>
</dbReference>
<feature type="domain" description="NB-ARC" evidence="1">
    <location>
        <begin position="341"/>
        <end position="510"/>
    </location>
</feature>
<dbReference type="InterPro" id="IPR002182">
    <property type="entry name" value="NB-ARC"/>
</dbReference>
<keyword evidence="4" id="KW-1185">Reference proteome</keyword>
<reference evidence="3" key="1">
    <citation type="journal article" date="2020" name="Stud. Mycol.">
        <title>101 Dothideomycetes genomes: a test case for predicting lifestyles and emergence of pathogens.</title>
        <authorList>
            <person name="Haridas S."/>
            <person name="Albert R."/>
            <person name="Binder M."/>
            <person name="Bloem J."/>
            <person name="Labutti K."/>
            <person name="Salamov A."/>
            <person name="Andreopoulos B."/>
            <person name="Baker S."/>
            <person name="Barry K."/>
            <person name="Bills G."/>
            <person name="Bluhm B."/>
            <person name="Cannon C."/>
            <person name="Castanera R."/>
            <person name="Culley D."/>
            <person name="Daum C."/>
            <person name="Ezra D."/>
            <person name="Gonzalez J."/>
            <person name="Henrissat B."/>
            <person name="Kuo A."/>
            <person name="Liang C."/>
            <person name="Lipzen A."/>
            <person name="Lutzoni F."/>
            <person name="Magnuson J."/>
            <person name="Mondo S."/>
            <person name="Nolan M."/>
            <person name="Ohm R."/>
            <person name="Pangilinan J."/>
            <person name="Park H.-J."/>
            <person name="Ramirez L."/>
            <person name="Alfaro M."/>
            <person name="Sun H."/>
            <person name="Tritt A."/>
            <person name="Yoshinaga Y."/>
            <person name="Zwiers L.-H."/>
            <person name="Turgeon B."/>
            <person name="Goodwin S."/>
            <person name="Spatafora J."/>
            <person name="Crous P."/>
            <person name="Grigoriev I."/>
        </authorList>
    </citation>
    <scope>NUCLEOTIDE SEQUENCE</scope>
    <source>
        <strain evidence="3">CBS 113979</strain>
    </source>
</reference>
<organism evidence="3 4">
    <name type="scientific">Aulographum hederae CBS 113979</name>
    <dbReference type="NCBI Taxonomy" id="1176131"/>
    <lineage>
        <taxon>Eukaryota</taxon>
        <taxon>Fungi</taxon>
        <taxon>Dikarya</taxon>
        <taxon>Ascomycota</taxon>
        <taxon>Pezizomycotina</taxon>
        <taxon>Dothideomycetes</taxon>
        <taxon>Pleosporomycetidae</taxon>
        <taxon>Aulographales</taxon>
        <taxon>Aulographaceae</taxon>
    </lineage>
</organism>
<sequence>MPTRLRREDYTIGWVCALPIELAAAQEMLDEEHEPLDRDDNNENLYSLGSIGGHNVAIVCLPAGRIGNNPAAAIVTELKAIFRKIRFGLMVGIGGGVPSKEVDIRLGDVVVSQPRDTFGGVVQYDMGKRTPSGFIPTGSLNAPPQILLSAVSAIRANRLRGRSKLAQHISKVAQIPQFQRVNAGPDVLYESTYGHVGGSTCELCTATKQVFRQPRESGNIKVHYGTIASGNQVIRDGGERDKLKRELGGVLCFEMEAAGLMNNFPCLVIRGICDYADSHKNKTWQPYAAAMAAAYAKELLLMIPAADVAGSQTADEATKRSPTSAFYVPFPRNRRFVGRATELDTLKQKLLIDRDCQRLAIIGLGGIGKTQIALSFAYFIKDKFPEYSIFWLPALSLETFEQACEEIGKRLGIDQPRESSEDIKELVQQRLSAETTGKWLLIVDNADDMELLRGARRTKGLDEYLPYSDNGLVVFTTRSNDVAEYLVRSDVVEVGKMEKYEAVAFLSLLVRKDLIQEKVITSKLLEELDYLPLAMTQAAAYMNMKRVSSSEYLRLLKNTEQDMVNIMSTELYDNTRYKESANAVATTWIVSFNQVLEHDSVAANLLQFMSCIEWKAIPHSILPVVKPEARMVAAIGTLCSYSFIAKSENNKTYDMHRLVHLATRIWTDQTFCGTEVRKMAIQHCSDVFPSNDYTKREIWREYLPHVARMKKEEEGQGTEARIVLCLKAGQCLIVDGRIGEAIVWLQESFEWRKRNNTEVDPDRLLSQRELARAYQANGQVKEAVKLLEGVVAIEEKKVLAEDHPDRLVSQHALALVYQVNGQVKEAVKLLESVVAIQEKVLAEDHPSRLASQHELAMAYQANGQAERERKGPKHLAKLLEHVVAVK</sequence>
<dbReference type="InterPro" id="IPR053137">
    <property type="entry name" value="NLR-like"/>
</dbReference>
<accession>A0A6G1GT16</accession>
<dbReference type="AlphaFoldDB" id="A0A6G1GT16"/>
<dbReference type="Pfam" id="PF13424">
    <property type="entry name" value="TPR_12"/>
    <property type="match status" value="1"/>
</dbReference>
<name>A0A6G1GT16_9PEZI</name>
<dbReference type="Gene3D" id="1.25.40.10">
    <property type="entry name" value="Tetratricopeptide repeat domain"/>
    <property type="match status" value="1"/>
</dbReference>
<dbReference type="SUPFAM" id="SSF53167">
    <property type="entry name" value="Purine and uridine phosphorylases"/>
    <property type="match status" value="1"/>
</dbReference>
<dbReference type="Pfam" id="PF00931">
    <property type="entry name" value="NB-ARC"/>
    <property type="match status" value="1"/>
</dbReference>
<evidence type="ECO:0000313" key="3">
    <source>
        <dbReference type="EMBL" id="KAF1984075.1"/>
    </source>
</evidence>
<dbReference type="InterPro" id="IPR027417">
    <property type="entry name" value="P-loop_NTPase"/>
</dbReference>
<dbReference type="GO" id="GO:0003824">
    <property type="term" value="F:catalytic activity"/>
    <property type="evidence" value="ECO:0007669"/>
    <property type="project" value="InterPro"/>
</dbReference>
<dbReference type="InterPro" id="IPR011990">
    <property type="entry name" value="TPR-like_helical_dom_sf"/>
</dbReference>
<dbReference type="GO" id="GO:0009116">
    <property type="term" value="P:nucleoside metabolic process"/>
    <property type="evidence" value="ECO:0007669"/>
    <property type="project" value="InterPro"/>
</dbReference>
<dbReference type="PANTHER" id="PTHR46082:SF11">
    <property type="entry name" value="AAA+ ATPASE DOMAIN-CONTAINING PROTEIN-RELATED"/>
    <property type="match status" value="1"/>
</dbReference>